<dbReference type="PANTHER" id="PTHR32305">
    <property type="match status" value="1"/>
</dbReference>
<dbReference type="SUPFAM" id="SSF69318">
    <property type="entry name" value="Integrin alpha N-terminal domain"/>
    <property type="match status" value="1"/>
</dbReference>
<dbReference type="InterPro" id="IPR031325">
    <property type="entry name" value="RHS_repeat"/>
</dbReference>
<gene>
    <name evidence="4" type="ORF">J2745_001858</name>
</gene>
<dbReference type="Pfam" id="PF05593">
    <property type="entry name" value="RHS_repeat"/>
    <property type="match status" value="1"/>
</dbReference>
<dbReference type="Pfam" id="PF13517">
    <property type="entry name" value="FG-GAP_3"/>
    <property type="match status" value="1"/>
</dbReference>
<sequence length="1589" mass="179569">ADVNGDGLVDVVKGYKEGDLSHTWINNGHGWTLDDSWKLPTIFTGGTWDYGVRLADVNGDGLVDVVKGYKEGDLSHTWINNGHGWNAPYLMNGINQSTGSDVTINYIPSTTFDNTGSDNLSDLPTNVWVTRQLTKDNRLTGDQNVVSTINYAYKNGMQYFDPPEEIEFRGFGEVTVENENSITNYFFHQDNVFKGIEYRTEIWDKTGNVYSVKDTNYTSEEQYADVNLILLNSITQTLFDGLTTNPESSNGWTSFTTYDEYDYFGNPLSITEHGDVSISGDERYNYFEYVNEENNWILGLTNHKWLKDSSNVTKNESWYYYDNSNDNSNIIKGLLTKIVSWNSEGDDPVFSYNYDSYGNVIEITDPNNASKTVGYDSNNIYPKYVENALNQCEYYEFNDFGRITKITDSNGISTEYTYDSLHRISKLIRPEDSISSPSAQYTYYQDGVAPESILTSLKEDELTGSTFDSTEYYDGFLQAVQKDYEGEYGTITQKTYYNELGLVESAEVPHYNNETGLSVHYIYDTLGREKVITNTDGTTISYTYDLENTTIKNQNGVKKTFTYDIFGNIVKVYEFNEKLIFEELADEPLTNGDFETGNFTDWIQYRANITNESYDGDYAASLSINGLEPDANAAYIMQKMDLTNVDTLSFYKYYCDLGGRYDKFYVYIGTDRKEIREVPVGIWQKDTIDASGYEGEYDVIFVATFGKTIYPNTKECLSVLIDNISAVRTDHGSGADRLLSVESETYVTTYKYDAVNNLAEIMPDNEYPHFEEILNEHATKNGFETGEFTDWIQYRANITSQSYGGNCAVKLDINGLEPDANIAYIIRPINLTHVDSLTFYNYCDLEGRLGRFYVSIGNNRITTRISPEFVWKKNMVDVSGYEGVYNVTFIATFDRTIYPNTREHLSVLIDNISAVTEYEVSMNHPEVIPSTYFTYDSLGRKIAMNDPDMGNWTYAYDLNGNLITQSDSRGISTYLTYDILNRVTSINYPNDDDVSYTYDLTYNGTLSEVTKGNVSSSYTYDTRYRVTNETVSLDGADYTTSYNYDSMDRVTKITYPDSTIVDLTYNAQSLLESIDGIIDNIDYNARNQITEKELSNGVVTTYTYDTEKLLLERLYTDGLQDLVYDFDNVGNILEINDNVMNSVKTYRYDDLDRLTSAGMAVNSINTYQREFNYDQYGCILEVDENGTTISLYGYSETPFHAPTTYNGDNITYDSNGNLIEDGEFTYIYNDANQISEVRYKDNNSLVEKYWYDSEGRRIKKENSAGELTYYINKYFEIENGTITTYFFRDDERVAKQSVNGTDWYLPDHLGSTNLLVNENGSEVERSEYLPYGQVQSGGSEKYGFTGKENDADTGLMYYGARYYSPEYRIFIQPDTMLPDPYNPQALNRYAYTLNNPVKYNDPDGHVVQIVAAALAAGTIATGISIITQAYNAGWDFSQVSYSEAVAIGAVTSVSVAVGCIAASAAVGAFAVEGTLEAFAIFEGVSAVTTNVCQETMEYSYGVGDSEFDFGEMGLESGKDAFVSCLFKGVKIDTSTTKYVKNTDNVKTDNYNQALDTGKEVTVKTGTKVLIDAIADSSDDDSDKKKDNNI</sequence>
<dbReference type="InterPro" id="IPR013517">
    <property type="entry name" value="FG-GAP"/>
</dbReference>
<keyword evidence="1" id="KW-0732">Signal</keyword>
<reference evidence="4" key="1">
    <citation type="submission" date="2021-03" db="EMBL/GenBank/DDBJ databases">
        <title>Genomic Encyclopedia of Type Strains, Phase IV (KMG-IV): sequencing the most valuable type-strain genomes for metagenomic binning, comparative biology and taxonomic classification.</title>
        <authorList>
            <person name="Goeker M."/>
        </authorList>
    </citation>
    <scope>NUCLEOTIDE SEQUENCE</scope>
    <source>
        <strain evidence="4">DSM 2771</strain>
    </source>
</reference>
<dbReference type="PANTHER" id="PTHR32305:SF15">
    <property type="entry name" value="PROTEIN RHSA-RELATED"/>
    <property type="match status" value="1"/>
</dbReference>
<keyword evidence="2" id="KW-0677">Repeat</keyword>
<feature type="domain" description="Teneurin-like YD-shell" evidence="3">
    <location>
        <begin position="901"/>
        <end position="999"/>
    </location>
</feature>
<evidence type="ECO:0000313" key="5">
    <source>
        <dbReference type="Proteomes" id="UP000742560"/>
    </source>
</evidence>
<name>A0A8T4H8W0_METMI</name>
<dbReference type="Pfam" id="PF25023">
    <property type="entry name" value="TEN_YD-shell"/>
    <property type="match status" value="2"/>
</dbReference>
<dbReference type="NCBIfam" id="TIGR03696">
    <property type="entry name" value="Rhs_assc_core"/>
    <property type="match status" value="1"/>
</dbReference>
<organism evidence="4 5">
    <name type="scientific">Methanococcus maripaludis</name>
    <name type="common">Methanococcus deltae</name>
    <dbReference type="NCBI Taxonomy" id="39152"/>
    <lineage>
        <taxon>Archaea</taxon>
        <taxon>Methanobacteriati</taxon>
        <taxon>Methanobacteriota</taxon>
        <taxon>Methanomada group</taxon>
        <taxon>Methanococci</taxon>
        <taxon>Methanococcales</taxon>
        <taxon>Methanococcaceae</taxon>
        <taxon>Methanococcus</taxon>
    </lineage>
</organism>
<accession>A0A8T4H8W0</accession>
<evidence type="ECO:0000256" key="1">
    <source>
        <dbReference type="ARBA" id="ARBA00022729"/>
    </source>
</evidence>
<dbReference type="Proteomes" id="UP000742560">
    <property type="component" value="Unassembled WGS sequence"/>
</dbReference>
<dbReference type="InterPro" id="IPR056823">
    <property type="entry name" value="TEN-like_YD-shell"/>
</dbReference>
<feature type="domain" description="Teneurin-like YD-shell" evidence="3">
    <location>
        <begin position="1083"/>
        <end position="1397"/>
    </location>
</feature>
<dbReference type="InterPro" id="IPR006530">
    <property type="entry name" value="YD"/>
</dbReference>
<dbReference type="InterPro" id="IPR028994">
    <property type="entry name" value="Integrin_alpha_N"/>
</dbReference>
<evidence type="ECO:0000313" key="4">
    <source>
        <dbReference type="EMBL" id="MBP2220344.1"/>
    </source>
</evidence>
<dbReference type="RefSeq" id="WP_209734153.1">
    <property type="nucleotide sequence ID" value="NZ_JAGINF010000010.1"/>
</dbReference>
<evidence type="ECO:0000259" key="3">
    <source>
        <dbReference type="Pfam" id="PF25023"/>
    </source>
</evidence>
<comment type="caution">
    <text evidence="4">The sequence shown here is derived from an EMBL/GenBank/DDBJ whole genome shotgun (WGS) entry which is preliminary data.</text>
</comment>
<feature type="non-terminal residue" evidence="4">
    <location>
        <position position="1"/>
    </location>
</feature>
<evidence type="ECO:0000256" key="2">
    <source>
        <dbReference type="ARBA" id="ARBA00022737"/>
    </source>
</evidence>
<dbReference type="EMBL" id="JAGINF010000010">
    <property type="protein sequence ID" value="MBP2220344.1"/>
    <property type="molecule type" value="Genomic_DNA"/>
</dbReference>
<protein>
    <submittedName>
        <fullName evidence="4">RHS repeat-associated protein</fullName>
    </submittedName>
</protein>
<dbReference type="InterPro" id="IPR022385">
    <property type="entry name" value="Rhs_assc_core"/>
</dbReference>
<proteinExistence type="predicted"/>
<dbReference type="NCBIfam" id="TIGR01643">
    <property type="entry name" value="YD_repeat_2x"/>
    <property type="match status" value="2"/>
</dbReference>
<dbReference type="Gene3D" id="2.180.10.10">
    <property type="entry name" value="RHS repeat-associated core"/>
    <property type="match status" value="2"/>
</dbReference>
<dbReference type="InterPro" id="IPR050708">
    <property type="entry name" value="T6SS_VgrG/RHS"/>
</dbReference>